<dbReference type="PROSITE" id="PS51420">
    <property type="entry name" value="RHO"/>
    <property type="match status" value="1"/>
</dbReference>
<proteinExistence type="predicted"/>
<dbReference type="PROSITE" id="PS51419">
    <property type="entry name" value="RAB"/>
    <property type="match status" value="1"/>
</dbReference>
<comment type="subcellular location">
    <subcellularLocation>
        <location evidence="3">Endomembrane system</location>
        <topology evidence="3">Lipid-anchor</topology>
        <orientation evidence="3">Cytoplasmic side</orientation>
    </subcellularLocation>
</comment>
<evidence type="ECO:0000256" key="3">
    <source>
        <dbReference type="ARBA" id="ARBA00046278"/>
    </source>
</evidence>
<dbReference type="HOGENOM" id="CLU_041217_10_6_1"/>
<dbReference type="RefSeq" id="XP_022459805.1">
    <property type="nucleotide sequence ID" value="XM_022602243.1"/>
</dbReference>
<name>W6MNF7_9ASCO</name>
<dbReference type="SMART" id="SM00175">
    <property type="entry name" value="RAB"/>
    <property type="match status" value="1"/>
</dbReference>
<evidence type="ECO:0000256" key="1">
    <source>
        <dbReference type="ARBA" id="ARBA00022741"/>
    </source>
</evidence>
<dbReference type="OrthoDB" id="9989112at2759"/>
<dbReference type="InterPro" id="IPR001806">
    <property type="entry name" value="Small_GTPase"/>
</dbReference>
<dbReference type="GO" id="GO:0012505">
    <property type="term" value="C:endomembrane system"/>
    <property type="evidence" value="ECO:0007669"/>
    <property type="project" value="UniProtKB-SubCell"/>
</dbReference>
<organism evidence="4 5">
    <name type="scientific">Kuraishia capsulata CBS 1993</name>
    <dbReference type="NCBI Taxonomy" id="1382522"/>
    <lineage>
        <taxon>Eukaryota</taxon>
        <taxon>Fungi</taxon>
        <taxon>Dikarya</taxon>
        <taxon>Ascomycota</taxon>
        <taxon>Saccharomycotina</taxon>
        <taxon>Pichiomycetes</taxon>
        <taxon>Pichiales</taxon>
        <taxon>Pichiaceae</taxon>
        <taxon>Kuraishia</taxon>
    </lineage>
</organism>
<keyword evidence="1" id="KW-0547">Nucleotide-binding</keyword>
<protein>
    <submittedName>
        <fullName evidence="4">Uncharacterized protein</fullName>
    </submittedName>
</protein>
<dbReference type="Proteomes" id="UP000019384">
    <property type="component" value="Unassembled WGS sequence"/>
</dbReference>
<dbReference type="Pfam" id="PF00071">
    <property type="entry name" value="Ras"/>
    <property type="match status" value="1"/>
</dbReference>
<dbReference type="PRINTS" id="PR00449">
    <property type="entry name" value="RASTRNSFRMNG"/>
</dbReference>
<accession>W6MNF7</accession>
<reference evidence="4" key="1">
    <citation type="submission" date="2013-12" db="EMBL/GenBank/DDBJ databases">
        <authorList>
            <person name="Genoscope - CEA"/>
        </authorList>
    </citation>
    <scope>NUCLEOTIDE SEQUENCE</scope>
    <source>
        <strain evidence="4">CBS 1993</strain>
    </source>
</reference>
<dbReference type="STRING" id="1382522.W6MNF7"/>
<dbReference type="SMART" id="SM00173">
    <property type="entry name" value="RAS"/>
    <property type="match status" value="1"/>
</dbReference>
<dbReference type="GO" id="GO:0003924">
    <property type="term" value="F:GTPase activity"/>
    <property type="evidence" value="ECO:0007669"/>
    <property type="project" value="InterPro"/>
</dbReference>
<dbReference type="Gene3D" id="3.40.50.300">
    <property type="entry name" value="P-loop containing nucleotide triphosphate hydrolases"/>
    <property type="match status" value="1"/>
</dbReference>
<evidence type="ECO:0000313" key="4">
    <source>
        <dbReference type="EMBL" id="CDK27813.1"/>
    </source>
</evidence>
<dbReference type="NCBIfam" id="TIGR00231">
    <property type="entry name" value="small_GTP"/>
    <property type="match status" value="1"/>
</dbReference>
<dbReference type="InterPro" id="IPR050227">
    <property type="entry name" value="Rab"/>
</dbReference>
<dbReference type="PROSITE" id="PS51421">
    <property type="entry name" value="RAS"/>
    <property type="match status" value="1"/>
</dbReference>
<keyword evidence="2" id="KW-0342">GTP-binding</keyword>
<dbReference type="FunFam" id="3.40.50.300:FF:001447">
    <property type="entry name" value="Ras-related protein Rab-1B"/>
    <property type="match status" value="1"/>
</dbReference>
<evidence type="ECO:0000256" key="2">
    <source>
        <dbReference type="ARBA" id="ARBA00023134"/>
    </source>
</evidence>
<dbReference type="CDD" id="cd00154">
    <property type="entry name" value="Rab"/>
    <property type="match status" value="1"/>
</dbReference>
<dbReference type="PANTHER" id="PTHR47977">
    <property type="entry name" value="RAS-RELATED PROTEIN RAB"/>
    <property type="match status" value="1"/>
</dbReference>
<dbReference type="InterPro" id="IPR005225">
    <property type="entry name" value="Small_GTP-bd"/>
</dbReference>
<evidence type="ECO:0000313" key="5">
    <source>
        <dbReference type="Proteomes" id="UP000019384"/>
    </source>
</evidence>
<dbReference type="InterPro" id="IPR027417">
    <property type="entry name" value="P-loop_NTPase"/>
</dbReference>
<dbReference type="EMBL" id="HG793128">
    <property type="protein sequence ID" value="CDK27813.1"/>
    <property type="molecule type" value="Genomic_DNA"/>
</dbReference>
<gene>
    <name evidence="4" type="ORF">KUCA_T00003792001</name>
</gene>
<dbReference type="GO" id="GO:0005525">
    <property type="term" value="F:GTP binding"/>
    <property type="evidence" value="ECO:0007669"/>
    <property type="project" value="UniProtKB-KW"/>
</dbReference>
<dbReference type="SMART" id="SM00176">
    <property type="entry name" value="RAN"/>
    <property type="match status" value="1"/>
</dbReference>
<dbReference type="GeneID" id="34521193"/>
<dbReference type="SMART" id="SM00174">
    <property type="entry name" value="RHO"/>
    <property type="match status" value="1"/>
</dbReference>
<dbReference type="AlphaFoldDB" id="W6MNF7"/>
<sequence length="210" mass="23569">MDSVNTRVIKVVLLGDAAVGKTSLRSQFIKHVFSSAYKTTLGGDYLTSRVNLPDNSQVSLQIWDTAGQERFNSISQAFYRGTDIAIIIYDITNAESFHHLSRWLGLFLDHCNVSNPSIMIVGNKVDKDTIRQISLRQAREFANMMNPGLIQDVELDVLETSAKVFGETSKLFVRAAELGLKKLEENQPVLNFDSIDVAHPIENRAEYRCC</sequence>
<dbReference type="SUPFAM" id="SSF52540">
    <property type="entry name" value="P-loop containing nucleoside triphosphate hydrolases"/>
    <property type="match status" value="1"/>
</dbReference>
<reference evidence="4" key="2">
    <citation type="submission" date="2014-02" db="EMBL/GenBank/DDBJ databases">
        <title>Complete DNA sequence of /Kuraishia capsulata/ illustrates novel genomic features among budding yeasts (/Saccharomycotina/).</title>
        <authorList>
            <person name="Morales L."/>
            <person name="Noel B."/>
            <person name="Porcel B."/>
            <person name="Marcet-Houben M."/>
            <person name="Hullo M-F."/>
            <person name="Sacerdot C."/>
            <person name="Tekaia F."/>
            <person name="Leh-Louis V."/>
            <person name="Despons L."/>
            <person name="Khanna V."/>
            <person name="Aury J-M."/>
            <person name="Barbe V."/>
            <person name="Couloux A."/>
            <person name="Labadie K."/>
            <person name="Pelletier E."/>
            <person name="Souciet J-L."/>
            <person name="Boekhout T."/>
            <person name="Gabaldon T."/>
            <person name="Wincker P."/>
            <person name="Dujon B."/>
        </authorList>
    </citation>
    <scope>NUCLEOTIDE SEQUENCE</scope>
    <source>
        <strain evidence="4">CBS 1993</strain>
    </source>
</reference>
<keyword evidence="5" id="KW-1185">Reference proteome</keyword>